<dbReference type="GO" id="GO:0043531">
    <property type="term" value="F:ADP binding"/>
    <property type="evidence" value="ECO:0007669"/>
    <property type="project" value="InterPro"/>
</dbReference>
<gene>
    <name evidence="5" type="ORF">C1H46_032022</name>
</gene>
<keyword evidence="1" id="KW-0677">Repeat</keyword>
<reference evidence="5 6" key="1">
    <citation type="journal article" date="2019" name="G3 (Bethesda)">
        <title>Sequencing of a Wild Apple (Malus baccata) Genome Unravels the Differences Between Cultivated and Wild Apple Species Regarding Disease Resistance and Cold Tolerance.</title>
        <authorList>
            <person name="Chen X."/>
        </authorList>
    </citation>
    <scope>NUCLEOTIDE SEQUENCE [LARGE SCALE GENOMIC DNA]</scope>
    <source>
        <strain evidence="6">cv. Shandingzi</strain>
        <tissue evidence="5">Leaves</tissue>
    </source>
</reference>
<evidence type="ECO:0000256" key="3">
    <source>
        <dbReference type="SAM" id="MobiDB-lite"/>
    </source>
</evidence>
<keyword evidence="2" id="KW-0520">NAD</keyword>
<dbReference type="Pfam" id="PF00931">
    <property type="entry name" value="NB-ARC"/>
    <property type="match status" value="1"/>
</dbReference>
<dbReference type="GO" id="GO:0007165">
    <property type="term" value="P:signal transduction"/>
    <property type="evidence" value="ECO:0007669"/>
    <property type="project" value="InterPro"/>
</dbReference>
<evidence type="ECO:0000313" key="5">
    <source>
        <dbReference type="EMBL" id="TQD82428.1"/>
    </source>
</evidence>
<dbReference type="SMART" id="SM00255">
    <property type="entry name" value="TIR"/>
    <property type="match status" value="1"/>
</dbReference>
<feature type="region of interest" description="Disordered" evidence="3">
    <location>
        <begin position="134"/>
        <end position="153"/>
    </location>
</feature>
<dbReference type="Proteomes" id="UP000315295">
    <property type="component" value="Unassembled WGS sequence"/>
</dbReference>
<dbReference type="PANTHER" id="PTHR11017:SF271">
    <property type="entry name" value="DISEASE RESISTANCE PROTEIN (TIR-NBS-LRR CLASS) FAMILY"/>
    <property type="match status" value="1"/>
</dbReference>
<dbReference type="Gene3D" id="3.40.50.300">
    <property type="entry name" value="P-loop containing nucleotide triphosphate hydrolases"/>
    <property type="match status" value="1"/>
</dbReference>
<evidence type="ECO:0000313" key="6">
    <source>
        <dbReference type="Proteomes" id="UP000315295"/>
    </source>
</evidence>
<dbReference type="Pfam" id="PF23598">
    <property type="entry name" value="LRR_14"/>
    <property type="match status" value="1"/>
</dbReference>
<feature type="domain" description="TIR" evidence="4">
    <location>
        <begin position="17"/>
        <end position="161"/>
    </location>
</feature>
<accession>A0A540L7H3</accession>
<organism evidence="5 6">
    <name type="scientific">Malus baccata</name>
    <name type="common">Siberian crab apple</name>
    <name type="synonym">Pyrus baccata</name>
    <dbReference type="NCBI Taxonomy" id="106549"/>
    <lineage>
        <taxon>Eukaryota</taxon>
        <taxon>Viridiplantae</taxon>
        <taxon>Streptophyta</taxon>
        <taxon>Embryophyta</taxon>
        <taxon>Tracheophyta</taxon>
        <taxon>Spermatophyta</taxon>
        <taxon>Magnoliopsida</taxon>
        <taxon>eudicotyledons</taxon>
        <taxon>Gunneridae</taxon>
        <taxon>Pentapetalae</taxon>
        <taxon>rosids</taxon>
        <taxon>fabids</taxon>
        <taxon>Rosales</taxon>
        <taxon>Rosaceae</taxon>
        <taxon>Amygdaloideae</taxon>
        <taxon>Maleae</taxon>
        <taxon>Malus</taxon>
    </lineage>
</organism>
<name>A0A540L7H3_MALBA</name>
<dbReference type="GO" id="GO:0006952">
    <property type="term" value="P:defense response"/>
    <property type="evidence" value="ECO:0007669"/>
    <property type="project" value="UniProtKB-KW"/>
</dbReference>
<dbReference type="InterPro" id="IPR032675">
    <property type="entry name" value="LRR_dom_sf"/>
</dbReference>
<comment type="caution">
    <text evidence="5">The sequence shown here is derived from an EMBL/GenBank/DDBJ whole genome shotgun (WGS) entry which is preliminary data.</text>
</comment>
<keyword evidence="6" id="KW-1185">Reference proteome</keyword>
<evidence type="ECO:0000256" key="2">
    <source>
        <dbReference type="ARBA" id="ARBA00023027"/>
    </source>
</evidence>
<dbReference type="PRINTS" id="PR00364">
    <property type="entry name" value="DISEASERSIST"/>
</dbReference>
<dbReference type="PROSITE" id="PS50104">
    <property type="entry name" value="TIR"/>
    <property type="match status" value="1"/>
</dbReference>
<dbReference type="Gene3D" id="3.80.10.10">
    <property type="entry name" value="Ribonuclease Inhibitor"/>
    <property type="match status" value="2"/>
</dbReference>
<dbReference type="InterPro" id="IPR044974">
    <property type="entry name" value="Disease_R_plants"/>
</dbReference>
<protein>
    <recommendedName>
        <fullName evidence="4">TIR domain-containing protein</fullName>
    </recommendedName>
</protein>
<dbReference type="EMBL" id="VIEB01000722">
    <property type="protein sequence ID" value="TQD82428.1"/>
    <property type="molecule type" value="Genomic_DNA"/>
</dbReference>
<dbReference type="InterPro" id="IPR027417">
    <property type="entry name" value="P-loop_NTPase"/>
</dbReference>
<dbReference type="FunFam" id="3.40.50.10140:FF:000007">
    <property type="entry name" value="Disease resistance protein (TIR-NBS-LRR class)"/>
    <property type="match status" value="1"/>
</dbReference>
<dbReference type="SUPFAM" id="SSF52058">
    <property type="entry name" value="L domain-like"/>
    <property type="match status" value="1"/>
</dbReference>
<dbReference type="SUPFAM" id="SSF52540">
    <property type="entry name" value="P-loop containing nucleoside triphosphate hydrolases"/>
    <property type="match status" value="1"/>
</dbReference>
<dbReference type="PANTHER" id="PTHR11017">
    <property type="entry name" value="LEUCINE-RICH REPEAT-CONTAINING PROTEIN"/>
    <property type="match status" value="1"/>
</dbReference>
<dbReference type="InterPro" id="IPR055414">
    <property type="entry name" value="LRR_R13L4/SHOC2-like"/>
</dbReference>
<evidence type="ECO:0000256" key="1">
    <source>
        <dbReference type="ARBA" id="ARBA00022737"/>
    </source>
</evidence>
<dbReference type="AlphaFoldDB" id="A0A540L7H3"/>
<proteinExistence type="predicted"/>
<feature type="region of interest" description="Disordered" evidence="3">
    <location>
        <begin position="177"/>
        <end position="199"/>
    </location>
</feature>
<dbReference type="InterPro" id="IPR002182">
    <property type="entry name" value="NB-ARC"/>
</dbReference>
<dbReference type="SUPFAM" id="SSF52200">
    <property type="entry name" value="Toll/Interleukin receptor TIR domain"/>
    <property type="match status" value="1"/>
</dbReference>
<dbReference type="InterPro" id="IPR035897">
    <property type="entry name" value="Toll_tir_struct_dom_sf"/>
</dbReference>
<dbReference type="InterPro" id="IPR000157">
    <property type="entry name" value="TIR_dom"/>
</dbReference>
<dbReference type="GO" id="GO:0051707">
    <property type="term" value="P:response to other organism"/>
    <property type="evidence" value="ECO:0007669"/>
    <property type="project" value="UniProtKB-ARBA"/>
</dbReference>
<sequence length="792" mass="91194">MTAHEASSSSSSKSKHWSYDVFLSFSGEDTRNGFTSHLHEALKNRGYHVFIDEDGLKRGEEIKEKLFRAIKESRISIIVFSRMYADSSWCLDELVKIMECRDKLGRHVLPIFYHIDPSDVRKQDGDLAETFQKHEKDIHEEKDDKEREAKQERVKQWREALTKAANLSGHHLQIAINRKRRREGHTEDTNLSDHQTTGNGREAEFIKKIVDESIWEWLPRTNELHVTKHLVGIKSRIQGIISDLSSGGSNDVLMVGIWGMGGLGKTTAAKRIYNQIHREFEFKSFLADVSDNTSKHGLVYLQETLISDIHILEEKSRIRSVDKGISMIQEVVKHKRVLVVMDNIDEEVQLHAIAGSHDWFGPGSRIIITTRDERLLLNVDKVYPLQVMNEDEALELFSWHAFGNRWPDEVYLEVSKKGTRNVEGLALDLQSSNEASFSTKAFAKMKKLRLLDLSGIELKGQYKHLPKELIWLRWKCPLKSIPDDFFNQPRLVVLEMQESKLVQVWKGSKSLHNLKILHLSNSWYLQKSPDFSQVPNLEELILEKCDNLFEIHPSIGHLKRLSLVNLTWCRNLISLPRDFYKSKSVETLLLNWCLKFREVHEDIGEMISLRTLEANNTAIREVPPSIVGLKNLTRLSLSGVESNHLPHSLHDLNSLRELDLSCYGLNSLRELDLSCYGLNSLRELDLSCCGSAFEKYRITIELKGEYKYLCWVKCPLKSIPDDFFSQDKLVGLEMQCSKLVQVWEGSKKSPDISQVPNLEELILEECESLSEIHPSIGHLKRLSLNSEKCMRI</sequence>
<evidence type="ECO:0000259" key="4">
    <source>
        <dbReference type="PROSITE" id="PS50104"/>
    </source>
</evidence>
<dbReference type="Pfam" id="PF01582">
    <property type="entry name" value="TIR"/>
    <property type="match status" value="1"/>
</dbReference>
<dbReference type="Gene3D" id="3.40.50.10140">
    <property type="entry name" value="Toll/interleukin-1 receptor homology (TIR) domain"/>
    <property type="match status" value="1"/>
</dbReference>